<dbReference type="Gene3D" id="2.70.160.11">
    <property type="entry name" value="Hnrnp arginine n-methyltransferase1"/>
    <property type="match status" value="1"/>
</dbReference>
<dbReference type="PANTHER" id="PTHR11006:SF53">
    <property type="entry name" value="PROTEIN ARGININE N-METHYLTRANSFERASE 3"/>
    <property type="match status" value="1"/>
</dbReference>
<evidence type="ECO:0000256" key="2">
    <source>
        <dbReference type="ARBA" id="ARBA00022603"/>
    </source>
</evidence>
<dbReference type="EMBL" id="GIBP01004814">
    <property type="protein sequence ID" value="NDV33783.1"/>
    <property type="molecule type" value="Transcribed_RNA"/>
</dbReference>
<dbReference type="InterPro" id="IPR055135">
    <property type="entry name" value="PRMT_dom"/>
</dbReference>
<dbReference type="Pfam" id="PF22528">
    <property type="entry name" value="PRMT_C"/>
    <property type="match status" value="1"/>
</dbReference>
<dbReference type="InterPro" id="IPR025799">
    <property type="entry name" value="Arg_MeTrfase"/>
</dbReference>
<evidence type="ECO:0000259" key="7">
    <source>
        <dbReference type="Pfam" id="PF22528"/>
    </source>
</evidence>
<comment type="catalytic activity">
    <reaction evidence="5">
        <text>L-arginyl-[protein] + S-adenosyl-L-methionine = N(omega)-methyl-L-arginyl-[protein] + S-adenosyl-L-homocysteine + H(+)</text>
        <dbReference type="Rhea" id="RHEA:48100"/>
        <dbReference type="Rhea" id="RHEA-COMP:10532"/>
        <dbReference type="Rhea" id="RHEA-COMP:11990"/>
        <dbReference type="ChEBI" id="CHEBI:15378"/>
        <dbReference type="ChEBI" id="CHEBI:29965"/>
        <dbReference type="ChEBI" id="CHEBI:57856"/>
        <dbReference type="ChEBI" id="CHEBI:59789"/>
        <dbReference type="ChEBI" id="CHEBI:65280"/>
    </reaction>
    <physiologicalReaction direction="left-to-right" evidence="5">
        <dbReference type="Rhea" id="RHEA:48101"/>
    </physiologicalReaction>
</comment>
<evidence type="ECO:0000256" key="5">
    <source>
        <dbReference type="ARBA" id="ARBA00049303"/>
    </source>
</evidence>
<dbReference type="AlphaFoldDB" id="A0A6B2L9Q5"/>
<organism evidence="8">
    <name type="scientific">Arcella intermedia</name>
    <dbReference type="NCBI Taxonomy" id="1963864"/>
    <lineage>
        <taxon>Eukaryota</taxon>
        <taxon>Amoebozoa</taxon>
        <taxon>Tubulinea</taxon>
        <taxon>Elardia</taxon>
        <taxon>Arcellinida</taxon>
        <taxon>Sphaerothecina</taxon>
        <taxon>Arcellidae</taxon>
        <taxon>Arcella</taxon>
    </lineage>
</organism>
<evidence type="ECO:0000256" key="1">
    <source>
        <dbReference type="ARBA" id="ARBA00011925"/>
    </source>
</evidence>
<sequence>MTSSDYYWNSYAHFSIHEEMLKDEVRTLNYRKSILDNSHLFKDKIVLDVGCGTGILSMFAAKAGAKHVYAVDCSDIIHQAKQIILDNGFKDQITLIQEKVEDLKLPCKVDIILSEWMGYFLLYESMLNTVIYARDHFLKEGGILMPDKANMYIAGIEDSEYKQDKVEFWDDVYGFNMSAIKKMAYQEPLVDTVEANSQLTTASKFMSIDLNTVKVEELTFSKPFSCKVTRKDNMHAFLAWFDVEFSRCHKPVFISTAPSAPYTHWKQTVFYVHDILRVTPGEVINGVLTCSPNAKNPRDLDIQIEMHYDGKEQKVHKKQEYLLR</sequence>
<keyword evidence="4 6" id="KW-0949">S-adenosyl-L-methionine</keyword>
<evidence type="ECO:0000256" key="3">
    <source>
        <dbReference type="ARBA" id="ARBA00022679"/>
    </source>
</evidence>
<keyword evidence="2 6" id="KW-0489">Methyltransferase</keyword>
<dbReference type="GO" id="GO:0032259">
    <property type="term" value="P:methylation"/>
    <property type="evidence" value="ECO:0007669"/>
    <property type="project" value="UniProtKB-KW"/>
</dbReference>
<dbReference type="EC" id="2.1.1.319" evidence="1"/>
<evidence type="ECO:0000313" key="8">
    <source>
        <dbReference type="EMBL" id="NDV33783.1"/>
    </source>
</evidence>
<feature type="domain" description="Protein arginine N-methyltransferase" evidence="7">
    <location>
        <begin position="147"/>
        <end position="309"/>
    </location>
</feature>
<dbReference type="GO" id="GO:0042054">
    <property type="term" value="F:histone methyltransferase activity"/>
    <property type="evidence" value="ECO:0007669"/>
    <property type="project" value="TreeGrafter"/>
</dbReference>
<name>A0A6B2L9Q5_9EUKA</name>
<dbReference type="GO" id="GO:0035242">
    <property type="term" value="F:protein-arginine omega-N asymmetric methyltransferase activity"/>
    <property type="evidence" value="ECO:0007669"/>
    <property type="project" value="UniProtKB-EC"/>
</dbReference>
<dbReference type="PANTHER" id="PTHR11006">
    <property type="entry name" value="PROTEIN ARGININE N-METHYLTRANSFERASE"/>
    <property type="match status" value="1"/>
</dbReference>
<proteinExistence type="predicted"/>
<dbReference type="GO" id="GO:0005634">
    <property type="term" value="C:nucleus"/>
    <property type="evidence" value="ECO:0007669"/>
    <property type="project" value="TreeGrafter"/>
</dbReference>
<dbReference type="Pfam" id="PF06325">
    <property type="entry name" value="PrmA"/>
    <property type="match status" value="1"/>
</dbReference>
<accession>A0A6B2L9Q5</accession>
<dbReference type="PROSITE" id="PS51678">
    <property type="entry name" value="SAM_MT_PRMT"/>
    <property type="match status" value="1"/>
</dbReference>
<dbReference type="Gene3D" id="3.40.50.150">
    <property type="entry name" value="Vaccinia Virus protein VP39"/>
    <property type="match status" value="1"/>
</dbReference>
<dbReference type="SUPFAM" id="SSF53335">
    <property type="entry name" value="S-adenosyl-L-methionine-dependent methyltransferases"/>
    <property type="match status" value="1"/>
</dbReference>
<keyword evidence="3 6" id="KW-0808">Transferase</keyword>
<dbReference type="FunFam" id="3.40.50.150:FF:000003">
    <property type="entry name" value="Blast:Protein arginine N-methyltransferase 1"/>
    <property type="match status" value="1"/>
</dbReference>
<evidence type="ECO:0000256" key="4">
    <source>
        <dbReference type="ARBA" id="ARBA00022691"/>
    </source>
</evidence>
<dbReference type="CDD" id="cd02440">
    <property type="entry name" value="AdoMet_MTases"/>
    <property type="match status" value="1"/>
</dbReference>
<evidence type="ECO:0000256" key="6">
    <source>
        <dbReference type="PROSITE-ProRule" id="PRU01015"/>
    </source>
</evidence>
<dbReference type="FunFam" id="2.70.160.11:FF:000001">
    <property type="entry name" value="Blast:Protein arginine N-methyltransferase 1"/>
    <property type="match status" value="1"/>
</dbReference>
<dbReference type="InterPro" id="IPR029063">
    <property type="entry name" value="SAM-dependent_MTases_sf"/>
</dbReference>
<protein>
    <recommendedName>
        <fullName evidence="1">type I protein arginine methyltransferase</fullName>
        <ecNumber evidence="1">2.1.1.319</ecNumber>
    </recommendedName>
</protein>
<reference evidence="8" key="1">
    <citation type="journal article" date="2020" name="J. Eukaryot. Microbiol.">
        <title>De novo Sequencing, Assembly and Annotation of the Transcriptome for the Free-Living Testate Amoeba Arcella intermedia.</title>
        <authorList>
            <person name="Ribeiro G.M."/>
            <person name="Porfirio-Sousa A.L."/>
            <person name="Maurer-Alcala X.X."/>
            <person name="Katz L.A."/>
            <person name="Lahr D.J.G."/>
        </authorList>
    </citation>
    <scope>NUCLEOTIDE SEQUENCE</scope>
</reference>